<feature type="binding site" evidence="3">
    <location>
        <position position="127"/>
    </location>
    <ligand>
        <name>FAD</name>
        <dbReference type="ChEBI" id="CHEBI:57692"/>
    </ligand>
</feature>
<keyword evidence="10" id="KW-1185">Reference proteome</keyword>
<evidence type="ECO:0000256" key="2">
    <source>
        <dbReference type="ARBA" id="ARBA00022729"/>
    </source>
</evidence>
<dbReference type="Gene3D" id="3.30.410.40">
    <property type="match status" value="1"/>
</dbReference>
<dbReference type="PROSITE" id="PS00624">
    <property type="entry name" value="GMC_OXRED_2"/>
    <property type="match status" value="1"/>
</dbReference>
<dbReference type="InterPro" id="IPR051871">
    <property type="entry name" value="GMC_Oxidoreductase-Related"/>
</dbReference>
<keyword evidence="5" id="KW-0285">Flavoprotein</keyword>
<name>A0A3S3N4K1_9MAGN</name>
<feature type="binding site" evidence="3">
    <location>
        <position position="123"/>
    </location>
    <ligand>
        <name>FAD</name>
        <dbReference type="ChEBI" id="CHEBI:57692"/>
    </ligand>
</feature>
<evidence type="ECO:0000256" key="4">
    <source>
        <dbReference type="PIRSR" id="PIRSR000137-3"/>
    </source>
</evidence>
<dbReference type="Pfam" id="PF05199">
    <property type="entry name" value="GMC_oxred_C"/>
    <property type="match status" value="1"/>
</dbReference>
<organism evidence="9 10">
    <name type="scientific">Cinnamomum micranthum f. kanehirae</name>
    <dbReference type="NCBI Taxonomy" id="337451"/>
    <lineage>
        <taxon>Eukaryota</taxon>
        <taxon>Viridiplantae</taxon>
        <taxon>Streptophyta</taxon>
        <taxon>Embryophyta</taxon>
        <taxon>Tracheophyta</taxon>
        <taxon>Spermatophyta</taxon>
        <taxon>Magnoliopsida</taxon>
        <taxon>Magnoliidae</taxon>
        <taxon>Laurales</taxon>
        <taxon>Lauraceae</taxon>
        <taxon>Cinnamomum</taxon>
    </lineage>
</organism>
<dbReference type="PANTHER" id="PTHR45968:SF19">
    <property type="entry name" value="GLUCOSE-METHANOL-CHOLINE (GMC) OXIDOREDUCTASE FAMILY PROTEIN"/>
    <property type="match status" value="1"/>
</dbReference>
<keyword evidence="3 5" id="KW-0274">FAD</keyword>
<dbReference type="Pfam" id="PF00732">
    <property type="entry name" value="GMC_oxred_N"/>
    <property type="match status" value="1"/>
</dbReference>
<dbReference type="GO" id="GO:0016614">
    <property type="term" value="F:oxidoreductase activity, acting on CH-OH group of donors"/>
    <property type="evidence" value="ECO:0007669"/>
    <property type="project" value="InterPro"/>
</dbReference>
<dbReference type="SUPFAM" id="SSF54373">
    <property type="entry name" value="FAD-linked reductases, C-terminal domain"/>
    <property type="match status" value="1"/>
</dbReference>
<dbReference type="PROSITE" id="PS00623">
    <property type="entry name" value="GMC_OXRED_1"/>
    <property type="match status" value="1"/>
</dbReference>
<evidence type="ECO:0000256" key="5">
    <source>
        <dbReference type="RuleBase" id="RU003968"/>
    </source>
</evidence>
<feature type="chain" id="PRO_5018684473" evidence="6">
    <location>
        <begin position="26"/>
        <end position="558"/>
    </location>
</feature>
<feature type="binding site" evidence="3">
    <location>
        <position position="500"/>
    </location>
    <ligand>
        <name>FAD</name>
        <dbReference type="ChEBI" id="CHEBI:57692"/>
    </ligand>
</feature>
<dbReference type="GO" id="GO:0050660">
    <property type="term" value="F:flavin adenine dinucleotide binding"/>
    <property type="evidence" value="ECO:0007669"/>
    <property type="project" value="InterPro"/>
</dbReference>
<feature type="disulfide bond" evidence="4">
    <location>
        <begin position="421"/>
        <end position="463"/>
    </location>
</feature>
<keyword evidence="4" id="KW-1015">Disulfide bond</keyword>
<dbReference type="InterPro" id="IPR036188">
    <property type="entry name" value="FAD/NAD-bd_sf"/>
</dbReference>
<evidence type="ECO:0000313" key="10">
    <source>
        <dbReference type="Proteomes" id="UP000283530"/>
    </source>
</evidence>
<dbReference type="PIRSF" id="PIRSF000137">
    <property type="entry name" value="Alcohol_oxidase"/>
    <property type="match status" value="1"/>
</dbReference>
<comment type="caution">
    <text evidence="9">The sequence shown here is derived from an EMBL/GenBank/DDBJ whole genome shotgun (WGS) entry which is preliminary data.</text>
</comment>
<dbReference type="EMBL" id="QPKB01000007">
    <property type="protein sequence ID" value="RWR88133.1"/>
    <property type="molecule type" value="Genomic_DNA"/>
</dbReference>
<dbReference type="Gene3D" id="3.50.50.60">
    <property type="entry name" value="FAD/NAD(P)-binding domain"/>
    <property type="match status" value="1"/>
</dbReference>
<dbReference type="InterPro" id="IPR000172">
    <property type="entry name" value="GMC_OxRdtase_N"/>
</dbReference>
<feature type="binding site" evidence="3">
    <location>
        <begin position="57"/>
        <end position="58"/>
    </location>
    <ligand>
        <name>FAD</name>
        <dbReference type="ChEBI" id="CHEBI:57692"/>
    </ligand>
</feature>
<dbReference type="Proteomes" id="UP000283530">
    <property type="component" value="Unassembled WGS sequence"/>
</dbReference>
<feature type="binding site" evidence="3">
    <location>
        <position position="470"/>
    </location>
    <ligand>
        <name>substrate</name>
    </ligand>
</feature>
<keyword evidence="2 6" id="KW-0732">Signal</keyword>
<comment type="similarity">
    <text evidence="1 5">Belongs to the GMC oxidoreductase family.</text>
</comment>
<accession>A0A3S3N4K1</accession>
<feature type="domain" description="Glucose-methanol-choline oxidoreductase N-terminal" evidence="8">
    <location>
        <begin position="291"/>
        <end position="305"/>
    </location>
</feature>
<dbReference type="InterPro" id="IPR012132">
    <property type="entry name" value="GMC_OxRdtase"/>
</dbReference>
<reference evidence="9 10" key="1">
    <citation type="journal article" date="2019" name="Nat. Plants">
        <title>Stout camphor tree genome fills gaps in understanding of flowering plant genome evolution.</title>
        <authorList>
            <person name="Chaw S.M."/>
            <person name="Liu Y.C."/>
            <person name="Wu Y.W."/>
            <person name="Wang H.Y."/>
            <person name="Lin C.I."/>
            <person name="Wu C.S."/>
            <person name="Ke H.M."/>
            <person name="Chang L.Y."/>
            <person name="Hsu C.Y."/>
            <person name="Yang H.T."/>
            <person name="Sudianto E."/>
            <person name="Hsu M.H."/>
            <person name="Wu K.P."/>
            <person name="Wang L.N."/>
            <person name="Leebens-Mack J.H."/>
            <person name="Tsai I.J."/>
        </authorList>
    </citation>
    <scope>NUCLEOTIDE SEQUENCE [LARGE SCALE GENOMIC DNA]</scope>
    <source>
        <strain evidence="10">cv. Chaw 1501</strain>
        <tissue evidence="9">Young leaves</tissue>
    </source>
</reference>
<dbReference type="InterPro" id="IPR007867">
    <property type="entry name" value="GMC_OxRtase_C"/>
</dbReference>
<dbReference type="SUPFAM" id="SSF51905">
    <property type="entry name" value="FAD/NAD(P)-binding domain"/>
    <property type="match status" value="1"/>
</dbReference>
<evidence type="ECO:0000256" key="1">
    <source>
        <dbReference type="ARBA" id="ARBA00010790"/>
    </source>
</evidence>
<dbReference type="PANTHER" id="PTHR45968">
    <property type="entry name" value="OSJNBA0019K04.7 PROTEIN"/>
    <property type="match status" value="1"/>
</dbReference>
<feature type="signal peptide" evidence="6">
    <location>
        <begin position="1"/>
        <end position="25"/>
    </location>
</feature>
<evidence type="ECO:0000259" key="7">
    <source>
        <dbReference type="PROSITE" id="PS00623"/>
    </source>
</evidence>
<protein>
    <submittedName>
        <fullName evidence="9">Protein HOTHEAD-like protein isoform X2</fullName>
    </submittedName>
</protein>
<dbReference type="AlphaFoldDB" id="A0A3S3N4K1"/>
<evidence type="ECO:0000256" key="3">
    <source>
        <dbReference type="PIRSR" id="PIRSR000137-2"/>
    </source>
</evidence>
<evidence type="ECO:0000256" key="6">
    <source>
        <dbReference type="SAM" id="SignalP"/>
    </source>
</evidence>
<feature type="binding site" evidence="3">
    <location>
        <position position="237"/>
    </location>
    <ligand>
        <name>FAD</name>
        <dbReference type="ChEBI" id="CHEBI:57692"/>
    </ligand>
</feature>
<feature type="domain" description="Glucose-methanol-choline oxidoreductase N-terminal" evidence="7">
    <location>
        <begin position="121"/>
        <end position="144"/>
    </location>
</feature>
<sequence length="558" mass="60776">MELQRNNLHGLTATFLLLLFQLSSASITGGHTGPFMTSDVNEVAGKSFDYIVVGGGTSGCPLVATLSKSYSVLLVERGGSPYGNHLIENGSSMGFYNVPTNEPAYLVEPFVSEEGVPNVRGRVLGGTTAINGGFYGRAGVDFIEKAGWDGELVKDAYEWVESKVVFRPYKLIPWQSAVKEAFVEAGVTPFNGYSLDHVKGTKIGGRIFDENGKRHSAADLLMSGDCKRITVLLNATVQNVIIEHAGDGQRPRAHGVRFIKSHSTNRDDVYEVYLNQPKRTGSWGDVILSAGALGSPQILMLSGIGPHEHLKHFNIPPLIHTTQVGNGIQDNPGLAVVMNMSQALHKQSAGGPQVEGVAHGFRIIIGSVTAPISVNVTFKGIVAKVANPLSRGVLRLNSTDPKQNPLVKFNYFVEESDLDECVEVARLIERVARTKSIEMYLGRKQSRIVTRGGSIKEKLKEFCKKNMISYNHYHGGCLVGSVVDEDYKVFGVEGLRVIDGSTLLDSPGTNPMATLMMLGRYQGIKMLKERHGHRKRESSVIKLEEISIGVTDLEDDEL</sequence>
<gene>
    <name evidence="9" type="ORF">CKAN_01712000</name>
</gene>
<proteinExistence type="inferred from homology"/>
<dbReference type="STRING" id="337451.A0A3S3N4K1"/>
<dbReference type="OrthoDB" id="269227at2759"/>
<comment type="cofactor">
    <cofactor evidence="3">
        <name>FAD</name>
        <dbReference type="ChEBI" id="CHEBI:57692"/>
    </cofactor>
</comment>
<evidence type="ECO:0000313" key="9">
    <source>
        <dbReference type="EMBL" id="RWR88133.1"/>
    </source>
</evidence>
<evidence type="ECO:0000259" key="8">
    <source>
        <dbReference type="PROSITE" id="PS00624"/>
    </source>
</evidence>